<dbReference type="Proteomes" id="UP000232688">
    <property type="component" value="Unassembled WGS sequence"/>
</dbReference>
<dbReference type="GO" id="GO:0016020">
    <property type="term" value="C:membrane"/>
    <property type="evidence" value="ECO:0007669"/>
    <property type="project" value="InterPro"/>
</dbReference>
<dbReference type="PROSITE" id="PS50885">
    <property type="entry name" value="HAMP"/>
    <property type="match status" value="1"/>
</dbReference>
<reference evidence="3 4" key="2">
    <citation type="submission" date="2017-10" db="EMBL/GenBank/DDBJ databases">
        <title>Genome analyses suggest a sexual origin of heterokaryosis in a supposedly ancient asexual fungus.</title>
        <authorList>
            <person name="Corradi N."/>
            <person name="Sedzielewska K."/>
            <person name="Noel J."/>
            <person name="Charron P."/>
            <person name="Farinelli L."/>
            <person name="Marton T."/>
            <person name="Kruger M."/>
            <person name="Pelin A."/>
            <person name="Brachmann A."/>
            <person name="Corradi N."/>
        </authorList>
    </citation>
    <scope>NUCLEOTIDE SEQUENCE [LARGE SCALE GENOMIC DNA]</scope>
    <source>
        <strain evidence="3 4">A1</strain>
    </source>
</reference>
<dbReference type="PANTHER" id="PTHR32089">
    <property type="entry name" value="METHYL-ACCEPTING CHEMOTAXIS PROTEIN MCPB"/>
    <property type="match status" value="1"/>
</dbReference>
<dbReference type="GO" id="GO:0007165">
    <property type="term" value="P:signal transduction"/>
    <property type="evidence" value="ECO:0007669"/>
    <property type="project" value="InterPro"/>
</dbReference>
<dbReference type="Pfam" id="PF00672">
    <property type="entry name" value="HAMP"/>
    <property type="match status" value="1"/>
</dbReference>
<evidence type="ECO:0000313" key="4">
    <source>
        <dbReference type="Proteomes" id="UP000232688"/>
    </source>
</evidence>
<keyword evidence="1" id="KW-0812">Transmembrane</keyword>
<dbReference type="VEuPathDB" id="FungiDB:RhiirA1_482968"/>
<dbReference type="Gene3D" id="1.10.287.950">
    <property type="entry name" value="Methyl-accepting chemotaxis protein"/>
    <property type="match status" value="1"/>
</dbReference>
<dbReference type="SUPFAM" id="SSF158472">
    <property type="entry name" value="HAMP domain-like"/>
    <property type="match status" value="1"/>
</dbReference>
<name>A0A2N0QL65_9GLOM</name>
<dbReference type="AlphaFoldDB" id="A0A2N0QL65"/>
<evidence type="ECO:0000259" key="2">
    <source>
        <dbReference type="PROSITE" id="PS50885"/>
    </source>
</evidence>
<feature type="domain" description="HAMP" evidence="2">
    <location>
        <begin position="134"/>
        <end position="187"/>
    </location>
</feature>
<gene>
    <name evidence="3" type="ORF">RhiirA1_482968</name>
</gene>
<keyword evidence="1" id="KW-0472">Membrane</keyword>
<evidence type="ECO:0000313" key="3">
    <source>
        <dbReference type="EMBL" id="PKC51796.1"/>
    </source>
</evidence>
<reference evidence="3 4" key="1">
    <citation type="submission" date="2017-10" db="EMBL/GenBank/DDBJ databases">
        <title>Extensive intraspecific genome diversity in a model arbuscular mycorrhizal fungus.</title>
        <authorList>
            <person name="Chen E.C.H."/>
            <person name="Morin E."/>
            <person name="Baudet D."/>
            <person name="Noel J."/>
            <person name="Ndikumana S."/>
            <person name="Charron P."/>
            <person name="St-Onge C."/>
            <person name="Giorgi J."/>
            <person name="Grigoriev I.V."/>
            <person name="Roux C."/>
            <person name="Martin F.M."/>
            <person name="Corradi N."/>
        </authorList>
    </citation>
    <scope>NUCLEOTIDE SEQUENCE [LARGE SCALE GENOMIC DNA]</scope>
    <source>
        <strain evidence="3 4">A1</strain>
    </source>
</reference>
<organism evidence="3 4">
    <name type="scientific">Rhizophagus irregularis</name>
    <dbReference type="NCBI Taxonomy" id="588596"/>
    <lineage>
        <taxon>Eukaryota</taxon>
        <taxon>Fungi</taxon>
        <taxon>Fungi incertae sedis</taxon>
        <taxon>Mucoromycota</taxon>
        <taxon>Glomeromycotina</taxon>
        <taxon>Glomeromycetes</taxon>
        <taxon>Glomerales</taxon>
        <taxon>Glomeraceae</taxon>
        <taxon>Rhizophagus</taxon>
    </lineage>
</organism>
<dbReference type="CDD" id="cd06225">
    <property type="entry name" value="HAMP"/>
    <property type="match status" value="1"/>
</dbReference>
<dbReference type="InterPro" id="IPR003660">
    <property type="entry name" value="HAMP_dom"/>
</dbReference>
<dbReference type="SMART" id="SM00304">
    <property type="entry name" value="HAMP"/>
    <property type="match status" value="1"/>
</dbReference>
<feature type="transmembrane region" description="Helical" evidence="1">
    <location>
        <begin position="110"/>
        <end position="133"/>
    </location>
</feature>
<evidence type="ECO:0000256" key="1">
    <source>
        <dbReference type="SAM" id="Phobius"/>
    </source>
</evidence>
<comment type="caution">
    <text evidence="3">The sequence shown here is derived from an EMBL/GenBank/DDBJ whole genome shotgun (WGS) entry which is preliminary data.</text>
</comment>
<dbReference type="EMBL" id="LLXH01006985">
    <property type="protein sequence ID" value="PKC51796.1"/>
    <property type="molecule type" value="Genomic_DNA"/>
</dbReference>
<proteinExistence type="predicted"/>
<accession>A0A2N0QL65</accession>
<dbReference type="PROSITE" id="PS51257">
    <property type="entry name" value="PROKAR_LIPOPROTEIN"/>
    <property type="match status" value="1"/>
</dbReference>
<keyword evidence="1" id="KW-1133">Transmembrane helix</keyword>
<feature type="transmembrane region" description="Helical" evidence="1">
    <location>
        <begin position="7"/>
        <end position="26"/>
    </location>
</feature>
<dbReference type="PANTHER" id="PTHR32089:SF112">
    <property type="entry name" value="LYSOZYME-LIKE PROTEIN-RELATED"/>
    <property type="match status" value="1"/>
</dbReference>
<sequence>MKLKQKILLISIIPLLLSACIIGFNISQLATLKSSTEEIVNSLVKVEELNSSAKSLQKSLSAIDENNQAEIKKQSFRTKGVLNDVIELKRNITTQYQTMQLDLQNKINSIMIISIILVAVLLISGISVVVIILNRIIGRISNLTRNAEEIANGNLAIQLEKATGKDEVASLQNSFTNMTNNLRELLLHVNDSSNQVAASAEQLMASADETMRGAESISASIQESICC</sequence>
<protein>
    <recommendedName>
        <fullName evidence="2">HAMP domain-containing protein</fullName>
    </recommendedName>
</protein>